<dbReference type="EMBL" id="DWZD01000040">
    <property type="protein sequence ID" value="HJA79155.1"/>
    <property type="molecule type" value="Genomic_DNA"/>
</dbReference>
<evidence type="ECO:0000313" key="2">
    <source>
        <dbReference type="Proteomes" id="UP000823821"/>
    </source>
</evidence>
<dbReference type="PROSITE" id="PS51257">
    <property type="entry name" value="PROKAR_LIPOPROTEIN"/>
    <property type="match status" value="1"/>
</dbReference>
<gene>
    <name evidence="1" type="ORF">H9784_06270</name>
</gene>
<comment type="caution">
    <text evidence="1">The sequence shown here is derived from an EMBL/GenBank/DDBJ whole genome shotgun (WGS) entry which is preliminary data.</text>
</comment>
<proteinExistence type="predicted"/>
<dbReference type="Proteomes" id="UP000823821">
    <property type="component" value="Unassembled WGS sequence"/>
</dbReference>
<organism evidence="1 2">
    <name type="scientific">Candidatus Desulfovibrio intestinavium</name>
    <dbReference type="NCBI Taxonomy" id="2838534"/>
    <lineage>
        <taxon>Bacteria</taxon>
        <taxon>Pseudomonadati</taxon>
        <taxon>Thermodesulfobacteriota</taxon>
        <taxon>Desulfovibrionia</taxon>
        <taxon>Desulfovibrionales</taxon>
        <taxon>Desulfovibrionaceae</taxon>
        <taxon>Desulfovibrio</taxon>
    </lineage>
</organism>
<protein>
    <recommendedName>
        <fullName evidence="3">DUF4136 domain-containing protein</fullName>
    </recommendedName>
</protein>
<accession>A0A9D2KRR3</accession>
<sequence>MSAALFRPPLGLAALCLVLLSLALSGCATTYGVAIDSLADETPASGSYFLIPDPSLGVEADDLLFQEVCSLVRPAFAARGMTLADSPAQAAHEVRLSYGMGEPTTHIRTWRYPDYETFYWYGRAFSVRVMRTEVSVQTIYHARLALEARQRQKGQPGRQIWQTRMQVSGRIDDFRKLISVGIPALGQVLGSRTEGVCHFEVKEDRDGALSVSPAAE</sequence>
<reference evidence="1" key="1">
    <citation type="journal article" date="2021" name="PeerJ">
        <title>Extensive microbial diversity within the chicken gut microbiome revealed by metagenomics and culture.</title>
        <authorList>
            <person name="Gilroy R."/>
            <person name="Ravi A."/>
            <person name="Getino M."/>
            <person name="Pursley I."/>
            <person name="Horton D.L."/>
            <person name="Alikhan N.F."/>
            <person name="Baker D."/>
            <person name="Gharbi K."/>
            <person name="Hall N."/>
            <person name="Watson M."/>
            <person name="Adriaenssens E.M."/>
            <person name="Foster-Nyarko E."/>
            <person name="Jarju S."/>
            <person name="Secka A."/>
            <person name="Antonio M."/>
            <person name="Oren A."/>
            <person name="Chaudhuri R.R."/>
            <person name="La Ragione R."/>
            <person name="Hildebrand F."/>
            <person name="Pallen M.J."/>
        </authorList>
    </citation>
    <scope>NUCLEOTIDE SEQUENCE</scope>
    <source>
        <strain evidence="1">5032</strain>
    </source>
</reference>
<dbReference type="AlphaFoldDB" id="A0A9D2KRR3"/>
<reference evidence="1" key="2">
    <citation type="submission" date="2021-04" db="EMBL/GenBank/DDBJ databases">
        <authorList>
            <person name="Gilroy R."/>
        </authorList>
    </citation>
    <scope>NUCLEOTIDE SEQUENCE</scope>
    <source>
        <strain evidence="1">5032</strain>
    </source>
</reference>
<name>A0A9D2KRR3_9BACT</name>
<evidence type="ECO:0008006" key="3">
    <source>
        <dbReference type="Google" id="ProtNLM"/>
    </source>
</evidence>
<evidence type="ECO:0000313" key="1">
    <source>
        <dbReference type="EMBL" id="HJA79155.1"/>
    </source>
</evidence>